<accession>A0A0C9ZXC5</accession>
<reference evidence="2 3" key="1">
    <citation type="submission" date="2014-04" db="EMBL/GenBank/DDBJ databases">
        <authorList>
            <consortium name="DOE Joint Genome Institute"/>
            <person name="Kuo A."/>
            <person name="Ruytinx J."/>
            <person name="Rineau F."/>
            <person name="Colpaert J."/>
            <person name="Kohler A."/>
            <person name="Nagy L.G."/>
            <person name="Floudas D."/>
            <person name="Copeland A."/>
            <person name="Barry K.W."/>
            <person name="Cichocki N."/>
            <person name="Veneault-Fourrey C."/>
            <person name="LaButti K."/>
            <person name="Lindquist E.A."/>
            <person name="Lipzen A."/>
            <person name="Lundell T."/>
            <person name="Morin E."/>
            <person name="Murat C."/>
            <person name="Sun H."/>
            <person name="Tunlid A."/>
            <person name="Henrissat B."/>
            <person name="Grigoriev I.V."/>
            <person name="Hibbett D.S."/>
            <person name="Martin F."/>
            <person name="Nordberg H.P."/>
            <person name="Cantor M.N."/>
            <person name="Hua S.X."/>
        </authorList>
    </citation>
    <scope>NUCLEOTIDE SEQUENCE [LARGE SCALE GENOMIC DNA]</scope>
    <source>
        <strain evidence="2 3">UH-Slu-Lm8-n1</strain>
    </source>
</reference>
<name>A0A0C9ZXC5_9AGAM</name>
<dbReference type="EMBL" id="KN835821">
    <property type="protein sequence ID" value="KIK34031.1"/>
    <property type="molecule type" value="Genomic_DNA"/>
</dbReference>
<reference evidence="3" key="2">
    <citation type="submission" date="2015-01" db="EMBL/GenBank/DDBJ databases">
        <title>Evolutionary Origins and Diversification of the Mycorrhizal Mutualists.</title>
        <authorList>
            <consortium name="DOE Joint Genome Institute"/>
            <consortium name="Mycorrhizal Genomics Consortium"/>
            <person name="Kohler A."/>
            <person name="Kuo A."/>
            <person name="Nagy L.G."/>
            <person name="Floudas D."/>
            <person name="Copeland A."/>
            <person name="Barry K.W."/>
            <person name="Cichocki N."/>
            <person name="Veneault-Fourrey C."/>
            <person name="LaButti K."/>
            <person name="Lindquist E.A."/>
            <person name="Lipzen A."/>
            <person name="Lundell T."/>
            <person name="Morin E."/>
            <person name="Murat C."/>
            <person name="Riley R."/>
            <person name="Ohm R."/>
            <person name="Sun H."/>
            <person name="Tunlid A."/>
            <person name="Henrissat B."/>
            <person name="Grigoriev I.V."/>
            <person name="Hibbett D.S."/>
            <person name="Martin F."/>
        </authorList>
    </citation>
    <scope>NUCLEOTIDE SEQUENCE [LARGE SCALE GENOMIC DNA]</scope>
    <source>
        <strain evidence="3">UH-Slu-Lm8-n1</strain>
    </source>
</reference>
<dbReference type="InParanoid" id="A0A0C9ZXC5"/>
<feature type="compositionally biased region" description="Polar residues" evidence="1">
    <location>
        <begin position="61"/>
        <end position="72"/>
    </location>
</feature>
<evidence type="ECO:0000256" key="1">
    <source>
        <dbReference type="SAM" id="MobiDB-lite"/>
    </source>
</evidence>
<feature type="region of interest" description="Disordered" evidence="1">
    <location>
        <begin position="1"/>
        <end position="20"/>
    </location>
</feature>
<feature type="compositionally biased region" description="Polar residues" evidence="1">
    <location>
        <begin position="1"/>
        <end position="12"/>
    </location>
</feature>
<keyword evidence="3" id="KW-1185">Reference proteome</keyword>
<dbReference type="HOGENOM" id="CLU_2470592_0_0_1"/>
<feature type="region of interest" description="Disordered" evidence="1">
    <location>
        <begin position="61"/>
        <end position="88"/>
    </location>
</feature>
<gene>
    <name evidence="2" type="ORF">CY34DRAFT_664726</name>
</gene>
<evidence type="ECO:0000313" key="2">
    <source>
        <dbReference type="EMBL" id="KIK34031.1"/>
    </source>
</evidence>
<organism evidence="2 3">
    <name type="scientific">Suillus luteus UH-Slu-Lm8-n1</name>
    <dbReference type="NCBI Taxonomy" id="930992"/>
    <lineage>
        <taxon>Eukaryota</taxon>
        <taxon>Fungi</taxon>
        <taxon>Dikarya</taxon>
        <taxon>Basidiomycota</taxon>
        <taxon>Agaricomycotina</taxon>
        <taxon>Agaricomycetes</taxon>
        <taxon>Agaricomycetidae</taxon>
        <taxon>Boletales</taxon>
        <taxon>Suillineae</taxon>
        <taxon>Suillaceae</taxon>
        <taxon>Suillus</taxon>
    </lineage>
</organism>
<dbReference type="Proteomes" id="UP000054485">
    <property type="component" value="Unassembled WGS sequence"/>
</dbReference>
<protein>
    <submittedName>
        <fullName evidence="2">Unplaced genomic scaffold CY34scaffold_690, whole genome shotgun sequence</fullName>
    </submittedName>
</protein>
<proteinExistence type="predicted"/>
<dbReference type="AlphaFoldDB" id="A0A0C9ZXC5"/>
<evidence type="ECO:0000313" key="3">
    <source>
        <dbReference type="Proteomes" id="UP000054485"/>
    </source>
</evidence>
<sequence length="88" mass="10065">MRLYTEQNSNFTPLHDHSYNNHTLDSSQRLIHGRRCIVQHLHSPAAHPHLRIANQPACTRVKNSATHESPQLQVLEPHEAAETGTWET</sequence>